<dbReference type="PANTHER" id="PTHR33408">
    <property type="entry name" value="TRANSPOSASE"/>
    <property type="match status" value="1"/>
</dbReference>
<evidence type="ECO:0000313" key="3">
    <source>
        <dbReference type="EMBL" id="RNM33288.1"/>
    </source>
</evidence>
<gene>
    <name evidence="3" type="ORF">DMP05_08690</name>
</gene>
<feature type="compositionally biased region" description="Low complexity" evidence="1">
    <location>
        <begin position="336"/>
        <end position="353"/>
    </location>
</feature>
<dbReference type="AlphaFoldDB" id="A0A3N0I8Q7"/>
<evidence type="ECO:0000313" key="4">
    <source>
        <dbReference type="Proteomes" id="UP000271472"/>
    </source>
</evidence>
<feature type="domain" description="Transposase InsH N-terminal" evidence="2">
    <location>
        <begin position="57"/>
        <end position="145"/>
    </location>
</feature>
<keyword evidence="4" id="KW-1185">Reference proteome</keyword>
<dbReference type="PANTHER" id="PTHR33408:SF2">
    <property type="entry name" value="TRANSPOSASE DDE DOMAIN-CONTAINING PROTEIN"/>
    <property type="match status" value="1"/>
</dbReference>
<organism evidence="3 4">
    <name type="scientific">Slackia isoflavoniconvertens</name>
    <dbReference type="NCBI Taxonomy" id="572010"/>
    <lineage>
        <taxon>Bacteria</taxon>
        <taxon>Bacillati</taxon>
        <taxon>Actinomycetota</taxon>
        <taxon>Coriobacteriia</taxon>
        <taxon>Eggerthellales</taxon>
        <taxon>Eggerthellaceae</taxon>
        <taxon>Slackia</taxon>
    </lineage>
</organism>
<evidence type="ECO:0000256" key="1">
    <source>
        <dbReference type="SAM" id="MobiDB-lite"/>
    </source>
</evidence>
<reference evidence="4" key="1">
    <citation type="submission" date="2018-05" db="EMBL/GenBank/DDBJ databases">
        <title>Genome Sequencing of selected type strains of the family Eggerthellaceae.</title>
        <authorList>
            <person name="Danylec N."/>
            <person name="Stoll D.A."/>
            <person name="Doetsch A."/>
            <person name="Huch M."/>
        </authorList>
    </citation>
    <scope>NUCLEOTIDE SEQUENCE [LARGE SCALE GENOMIC DNA]</scope>
    <source>
        <strain evidence="4">DSM 22006</strain>
    </source>
</reference>
<dbReference type="Proteomes" id="UP000271472">
    <property type="component" value="Unassembled WGS sequence"/>
</dbReference>
<feature type="region of interest" description="Disordered" evidence="1">
    <location>
        <begin position="335"/>
        <end position="360"/>
    </location>
</feature>
<sequence>MAISLLHISHQVLLKRLLTCEYAIMKPFFPQARRQNSDSEAQPCTQHQPMLFPPSVGELIPENALVRVVDSIVEGMDRSALESAYPGGGASAHDPSMMLKVVLFCYASGIYSSRKIAAATRMPVNLMWLTGMRPLDHNTVNRFRSERIRPVFEDVFSEVIAVLAEAGYITLDTYFLDGTKIEANANKFTFVWKKSADRYQEALRRKVHAHLEAIDEMNDEEDALAPADPSEVDVDAIRGAADRINARLKAKREAGEGKDAEAKELKRASAAIGRDYLPRMEKYERQQATFAGHKSFSKTDPDATFMRMKDDAMGNGQLKAGYNVQAGTENQFIVDTSAPATPRAPSRTASTSRKGLAACP</sequence>
<proteinExistence type="predicted"/>
<evidence type="ECO:0000259" key="2">
    <source>
        <dbReference type="Pfam" id="PF05598"/>
    </source>
</evidence>
<accession>A0A3N0I8Q7</accession>
<dbReference type="Pfam" id="PF05598">
    <property type="entry name" value="DUF772"/>
    <property type="match status" value="1"/>
</dbReference>
<protein>
    <recommendedName>
        <fullName evidence="2">Transposase InsH N-terminal domain-containing protein</fullName>
    </recommendedName>
</protein>
<dbReference type="InterPro" id="IPR008490">
    <property type="entry name" value="Transposase_InsH_N"/>
</dbReference>
<name>A0A3N0I8Q7_9ACTN</name>
<dbReference type="EMBL" id="QIBZ01000018">
    <property type="protein sequence ID" value="RNM33288.1"/>
    <property type="molecule type" value="Genomic_DNA"/>
</dbReference>
<comment type="caution">
    <text evidence="3">The sequence shown here is derived from an EMBL/GenBank/DDBJ whole genome shotgun (WGS) entry which is preliminary data.</text>
</comment>